<accession>A0A7C3Z276</accession>
<feature type="transmembrane region" description="Helical" evidence="6">
    <location>
        <begin position="142"/>
        <end position="160"/>
    </location>
</feature>
<feature type="transmembrane region" description="Helical" evidence="6">
    <location>
        <begin position="84"/>
        <end position="105"/>
    </location>
</feature>
<reference evidence="7" key="1">
    <citation type="journal article" date="2020" name="mSystems">
        <title>Genome- and Community-Level Interaction Insights into Carbon Utilization and Element Cycling Functions of Hydrothermarchaeota in Hydrothermal Sediment.</title>
        <authorList>
            <person name="Zhou Z."/>
            <person name="Liu Y."/>
            <person name="Xu W."/>
            <person name="Pan J."/>
            <person name="Luo Z.H."/>
            <person name="Li M."/>
        </authorList>
    </citation>
    <scope>NUCLEOTIDE SEQUENCE [LARGE SCALE GENOMIC DNA]</scope>
    <source>
        <strain evidence="7">SpSt-897</strain>
    </source>
</reference>
<feature type="transmembrane region" description="Helical" evidence="6">
    <location>
        <begin position="206"/>
        <end position="228"/>
    </location>
</feature>
<proteinExistence type="inferred from homology"/>
<feature type="transmembrane region" description="Helical" evidence="6">
    <location>
        <begin position="46"/>
        <end position="72"/>
    </location>
</feature>
<keyword evidence="3 6" id="KW-0812">Transmembrane</keyword>
<evidence type="ECO:0000313" key="7">
    <source>
        <dbReference type="EMBL" id="HGF33648.1"/>
    </source>
</evidence>
<evidence type="ECO:0000256" key="6">
    <source>
        <dbReference type="RuleBase" id="RU004379"/>
    </source>
</evidence>
<comment type="subcellular location">
    <subcellularLocation>
        <location evidence="1">Membrane</location>
        <topology evidence="1">Multi-pass membrane protein</topology>
    </subcellularLocation>
</comment>
<dbReference type="PANTHER" id="PTHR23291:SF50">
    <property type="entry name" value="PROTEIN LIFEGUARD 4"/>
    <property type="match status" value="1"/>
</dbReference>
<feature type="transmembrane region" description="Helical" evidence="6">
    <location>
        <begin position="23"/>
        <end position="40"/>
    </location>
</feature>
<dbReference type="CDD" id="cd10432">
    <property type="entry name" value="BI-1-like_bacterial"/>
    <property type="match status" value="1"/>
</dbReference>
<evidence type="ECO:0000256" key="3">
    <source>
        <dbReference type="ARBA" id="ARBA00022692"/>
    </source>
</evidence>
<comment type="similarity">
    <text evidence="2 6">Belongs to the BI1 family.</text>
</comment>
<name>A0A7C3Z276_9BACT</name>
<evidence type="ECO:0000256" key="1">
    <source>
        <dbReference type="ARBA" id="ARBA00004141"/>
    </source>
</evidence>
<protein>
    <submittedName>
        <fullName evidence="7">Bax inhibitor-1/YccA family protein</fullName>
    </submittedName>
</protein>
<keyword evidence="5 6" id="KW-0472">Membrane</keyword>
<evidence type="ECO:0000256" key="5">
    <source>
        <dbReference type="ARBA" id="ARBA00023136"/>
    </source>
</evidence>
<keyword evidence="4 6" id="KW-1133">Transmembrane helix</keyword>
<evidence type="ECO:0000256" key="4">
    <source>
        <dbReference type="ARBA" id="ARBA00022989"/>
    </source>
</evidence>
<feature type="transmembrane region" description="Helical" evidence="6">
    <location>
        <begin position="111"/>
        <end position="130"/>
    </location>
</feature>
<feature type="transmembrane region" description="Helical" evidence="6">
    <location>
        <begin position="166"/>
        <end position="185"/>
    </location>
</feature>
<dbReference type="Pfam" id="PF01027">
    <property type="entry name" value="Bax1-I"/>
    <property type="match status" value="1"/>
</dbReference>
<evidence type="ECO:0000256" key="2">
    <source>
        <dbReference type="ARBA" id="ARBA00010350"/>
    </source>
</evidence>
<gene>
    <name evidence="7" type="ORF">ENW96_04555</name>
</gene>
<comment type="caution">
    <text evidence="7">The sequence shown here is derived from an EMBL/GenBank/DDBJ whole genome shotgun (WGS) entry which is preliminary data.</text>
</comment>
<dbReference type="GO" id="GO:0005886">
    <property type="term" value="C:plasma membrane"/>
    <property type="evidence" value="ECO:0007669"/>
    <property type="project" value="TreeGrafter"/>
</dbReference>
<dbReference type="InterPro" id="IPR006214">
    <property type="entry name" value="Bax_inhibitor_1-related"/>
</dbReference>
<dbReference type="PANTHER" id="PTHR23291">
    <property type="entry name" value="BAX INHIBITOR-RELATED"/>
    <property type="match status" value="1"/>
</dbReference>
<dbReference type="AlphaFoldDB" id="A0A7C3Z276"/>
<organism evidence="7">
    <name type="scientific">Desulfobacca acetoxidans</name>
    <dbReference type="NCBI Taxonomy" id="60893"/>
    <lineage>
        <taxon>Bacteria</taxon>
        <taxon>Pseudomonadati</taxon>
        <taxon>Thermodesulfobacteriota</taxon>
        <taxon>Desulfobaccia</taxon>
        <taxon>Desulfobaccales</taxon>
        <taxon>Desulfobaccaceae</taxon>
        <taxon>Desulfobacca</taxon>
    </lineage>
</organism>
<sequence length="233" mass="25826">MQPQLFQQREGVAAVQGDFIRRVYNWMGLGLALTALAAFYTTSNPYLLRFIFGNSLVFFGLIIGELALVIVLSAAIQRLPASTATLLFFLYSALNGLTLSVIFLAYTRTSIASTFFVTAGTFAVTSFYGYTTHRNLTSWGSFFFMGLIGIILASVVNIFLKSPMVYWLVTYAGILIFVGLAAYDTQRLKEMALAGFADDETARRSAVLGALALYLDFINLFLMLLRIMGNRRD</sequence>
<dbReference type="EMBL" id="DTMF01000121">
    <property type="protein sequence ID" value="HGF33648.1"/>
    <property type="molecule type" value="Genomic_DNA"/>
</dbReference>